<evidence type="ECO:0000256" key="1">
    <source>
        <dbReference type="ARBA" id="ARBA00004141"/>
    </source>
</evidence>
<keyword evidence="2 5" id="KW-0812">Transmembrane</keyword>
<evidence type="ECO:0000256" key="4">
    <source>
        <dbReference type="ARBA" id="ARBA00023136"/>
    </source>
</evidence>
<protein>
    <submittedName>
        <fullName evidence="6">Uncharacterized protein</fullName>
    </submittedName>
</protein>
<feature type="transmembrane region" description="Helical" evidence="5">
    <location>
        <begin position="433"/>
        <end position="456"/>
    </location>
</feature>
<dbReference type="GO" id="GO:0016020">
    <property type="term" value="C:membrane"/>
    <property type="evidence" value="ECO:0007669"/>
    <property type="project" value="UniProtKB-SubCell"/>
</dbReference>
<evidence type="ECO:0000256" key="5">
    <source>
        <dbReference type="SAM" id="Phobius"/>
    </source>
</evidence>
<dbReference type="InterPro" id="IPR002523">
    <property type="entry name" value="MgTranspt_CorA/ZnTranspt_ZntB"/>
</dbReference>
<proteinExistence type="predicted"/>
<dbReference type="Gene3D" id="1.20.58.340">
    <property type="entry name" value="Magnesium transport protein CorA, transmembrane region"/>
    <property type="match status" value="1"/>
</dbReference>
<dbReference type="Pfam" id="PF01544">
    <property type="entry name" value="CorA"/>
    <property type="match status" value="1"/>
</dbReference>
<keyword evidence="7" id="KW-1185">Reference proteome</keyword>
<name>A0A8H7AUT2_9PLEO</name>
<reference evidence="6" key="2">
    <citation type="submission" date="2020-08" db="EMBL/GenBank/DDBJ databases">
        <title>Draft Genome Sequence of Cumin Blight Pathogen Alternaria burnsii.</title>
        <authorList>
            <person name="Feng Z."/>
        </authorList>
    </citation>
    <scope>NUCLEOTIDE SEQUENCE</scope>
    <source>
        <strain evidence="6">CBS107.38</strain>
    </source>
</reference>
<evidence type="ECO:0000256" key="3">
    <source>
        <dbReference type="ARBA" id="ARBA00022989"/>
    </source>
</evidence>
<dbReference type="SUPFAM" id="SSF144083">
    <property type="entry name" value="Magnesium transport protein CorA, transmembrane region"/>
    <property type="match status" value="1"/>
</dbReference>
<dbReference type="AlphaFoldDB" id="A0A8H7AUT2"/>
<comment type="caution">
    <text evidence="6">The sequence shown here is derived from an EMBL/GenBank/DDBJ whole genome shotgun (WGS) entry which is preliminary data.</text>
</comment>
<dbReference type="GO" id="GO:0046873">
    <property type="term" value="F:metal ion transmembrane transporter activity"/>
    <property type="evidence" value="ECO:0007669"/>
    <property type="project" value="InterPro"/>
</dbReference>
<feature type="transmembrane region" description="Helical" evidence="5">
    <location>
        <begin position="468"/>
        <end position="486"/>
    </location>
</feature>
<evidence type="ECO:0000313" key="6">
    <source>
        <dbReference type="EMBL" id="KAF7670923.1"/>
    </source>
</evidence>
<dbReference type="Proteomes" id="UP000596902">
    <property type="component" value="Unassembled WGS sequence"/>
</dbReference>
<comment type="subcellular location">
    <subcellularLocation>
        <location evidence="1">Membrane</location>
        <topology evidence="1">Multi-pass membrane protein</topology>
    </subcellularLocation>
</comment>
<dbReference type="GeneID" id="62209276"/>
<dbReference type="RefSeq" id="XP_038781308.1">
    <property type="nucleotide sequence ID" value="XM_038936098.1"/>
</dbReference>
<evidence type="ECO:0000256" key="2">
    <source>
        <dbReference type="ARBA" id="ARBA00022692"/>
    </source>
</evidence>
<gene>
    <name evidence="6" type="ORF">GT037_011051</name>
</gene>
<accession>A0A8H7AUT2</accession>
<organism evidence="6 7">
    <name type="scientific">Alternaria burnsii</name>
    <dbReference type="NCBI Taxonomy" id="1187904"/>
    <lineage>
        <taxon>Eukaryota</taxon>
        <taxon>Fungi</taxon>
        <taxon>Dikarya</taxon>
        <taxon>Ascomycota</taxon>
        <taxon>Pezizomycotina</taxon>
        <taxon>Dothideomycetes</taxon>
        <taxon>Pleosporomycetidae</taxon>
        <taxon>Pleosporales</taxon>
        <taxon>Pleosporineae</taxon>
        <taxon>Pleosporaceae</taxon>
        <taxon>Alternaria</taxon>
        <taxon>Alternaria sect. Alternaria</taxon>
    </lineage>
</organism>
<reference evidence="6" key="1">
    <citation type="submission" date="2020-01" db="EMBL/GenBank/DDBJ databases">
        <authorList>
            <person name="Feng Z.H.Z."/>
        </authorList>
    </citation>
    <scope>NUCLEOTIDE SEQUENCE</scope>
    <source>
        <strain evidence="6">CBS107.38</strain>
    </source>
</reference>
<dbReference type="InterPro" id="IPR045863">
    <property type="entry name" value="CorA_TM1_TM2"/>
</dbReference>
<evidence type="ECO:0000313" key="7">
    <source>
        <dbReference type="Proteomes" id="UP000596902"/>
    </source>
</evidence>
<sequence length="506" mass="57236">MATPVSSWEERLRLSLKSGLIDQRADVSKAGSFQTLAQGDGESIGTSPDAYSIDIHTYVVSHAILGEFSEEERNTHGARQIIDRTKSSLLTLVRGTPKASLLHHISQNLDLDPESVLEYYGFLDTFRIRSLPSRTPPVATIRFISLGMFSPAPFMEGGAAQLRSELNAQLRDHYEECLNDDHPGSERCRRINVHDTRFFTVEQQATLLTHEESTGSWSGVWFTDFGSKSSLKPWIPKSIAGIEAQFYPVVPRGQCSMSSTDAQPSKTLQTNTTPNVFLQEGTDKNAMSEEDCQLCVKDPFMFLSDIYDTSALSWMQVFSYLRASLELLPEEPVDQGSQLRAQGAQLRADKDFLDHAICYFSEVTSFLKHPPKTWQQSTRSKDVATRLITDFEVLRHEAEDLSRRCSESISIAMSTISILDSQKSLDEARRVQFITFLAFIFIPMTFIASCFGMNIVELADPGSDLRTYFTIAVPFTVVMLMVPIWIEYREWMRTKVRVWHSRSRGR</sequence>
<keyword evidence="4 5" id="KW-0472">Membrane</keyword>
<dbReference type="EMBL" id="JAAABM010000027">
    <property type="protein sequence ID" value="KAF7670923.1"/>
    <property type="molecule type" value="Genomic_DNA"/>
</dbReference>
<keyword evidence="3 5" id="KW-1133">Transmembrane helix</keyword>